<reference evidence="3 4" key="1">
    <citation type="submission" date="2020-06" db="EMBL/GenBank/DDBJ databases">
        <title>Frischella cerana isolated from Apis cerana gut homogenate.</title>
        <authorList>
            <person name="Wolter L.A."/>
            <person name="Suenami S."/>
            <person name="Miyazaki R."/>
        </authorList>
    </citation>
    <scope>NUCLEOTIDE SEQUENCE [LARGE SCALE GENOMIC DNA]</scope>
    <source>
        <strain evidence="3 4">Ac13</strain>
    </source>
</reference>
<evidence type="ECO:0000256" key="2">
    <source>
        <dbReference type="SAM" id="Phobius"/>
    </source>
</evidence>
<feature type="transmembrane region" description="Helical" evidence="2">
    <location>
        <begin position="209"/>
        <end position="230"/>
    </location>
</feature>
<sequence length="697" mass="76535">MHVDQMLIKLGFDSYKAIKIAVAIQLMVKVVNNVQQQCQHYNKSNDNKALNIIKKENDKKTPASTSKQDDDKQNSKEIKKKLNLLKSTLSVIKNIVKFSKNIASFFNEAINNAKKLANEEDVLFKITCCQLYLVERYNKTMSALGVAVDSICTKIALDLAPIIIEIANDFHNWLKANKELIAHGIAVLVKCIGTILHAVSRAIKYIDKIITATIGWENTLTILTAAWIIFNRHLLFSPIGVVIGLITGLLILFDDLMTYLEKGDSTFGEFWKPLVSTVHMLHDLFNSLPKPIKDCLLGLGTFIGGLAGLSLGAIGLFNVIKLVFSSLQILGGSLTTIASVCKTVIGPSFSFLISIFKGFTVVALRLASLLISGVATSITVVASVVKTAFLMMGSALKTLTTILIANPILLIIAAIALAAYLIYDNWSAIESFFSKLWDDIVSAFKPISAFFKKLWAAVIRIFYYAIDGIVSYYSLLWKGVVIVCKWIGSLFKNLWTGITNLFSGAIDGIITLFDVLWDAAVTVVKSIASCFGRIFDYICSPFKAAWKFVSNFFDSCHEYTNSFVNKISKSFLQMGSNLMSLLSRLGGWGKGKFTSIIDSVSDNIKGVLSCFGLTSDDTKNNRNGYTTTDIIDFQTVAAVSQKGARKNISNTVNQGNINNNIVINAQDTKAAVSQASNELIKQIIDANNNARTAMGVY</sequence>
<protein>
    <recommendedName>
        <fullName evidence="5">Phage-related protein</fullName>
    </recommendedName>
</protein>
<evidence type="ECO:0008006" key="5">
    <source>
        <dbReference type="Google" id="ProtNLM"/>
    </source>
</evidence>
<proteinExistence type="predicted"/>
<evidence type="ECO:0000256" key="1">
    <source>
        <dbReference type="SAM" id="MobiDB-lite"/>
    </source>
</evidence>
<keyword evidence="2" id="KW-0812">Transmembrane</keyword>
<feature type="transmembrane region" description="Helical" evidence="2">
    <location>
        <begin position="401"/>
        <end position="423"/>
    </location>
</feature>
<keyword evidence="2" id="KW-1133">Transmembrane helix</keyword>
<feature type="transmembrane region" description="Helical" evidence="2">
    <location>
        <begin position="470"/>
        <end position="488"/>
    </location>
</feature>
<evidence type="ECO:0000313" key="4">
    <source>
        <dbReference type="Proteomes" id="UP000651208"/>
    </source>
</evidence>
<comment type="caution">
    <text evidence="3">The sequence shown here is derived from an EMBL/GenBank/DDBJ whole genome shotgun (WGS) entry which is preliminary data.</text>
</comment>
<feature type="region of interest" description="Disordered" evidence="1">
    <location>
        <begin position="49"/>
        <end position="74"/>
    </location>
</feature>
<feature type="transmembrane region" description="Helical" evidence="2">
    <location>
        <begin position="329"/>
        <end position="356"/>
    </location>
</feature>
<accession>A0ABR7QYV8</accession>
<feature type="transmembrane region" description="Helical" evidence="2">
    <location>
        <begin position="235"/>
        <end position="253"/>
    </location>
</feature>
<feature type="transmembrane region" description="Helical" evidence="2">
    <location>
        <begin position="180"/>
        <end position="203"/>
    </location>
</feature>
<dbReference type="SUPFAM" id="SSF48371">
    <property type="entry name" value="ARM repeat"/>
    <property type="match status" value="1"/>
</dbReference>
<name>A0ABR7QYV8_9GAMM</name>
<feature type="transmembrane region" description="Helical" evidence="2">
    <location>
        <begin position="362"/>
        <end position="389"/>
    </location>
</feature>
<evidence type="ECO:0000313" key="3">
    <source>
        <dbReference type="EMBL" id="MBC9131315.1"/>
    </source>
</evidence>
<dbReference type="Proteomes" id="UP000651208">
    <property type="component" value="Unassembled WGS sequence"/>
</dbReference>
<dbReference type="RefSeq" id="WP_187755745.1">
    <property type="nucleotide sequence ID" value="NZ_JABURY010000016.1"/>
</dbReference>
<organism evidence="3 4">
    <name type="scientific">Frischella japonica</name>
    <dbReference type="NCBI Taxonomy" id="2741544"/>
    <lineage>
        <taxon>Bacteria</taxon>
        <taxon>Pseudomonadati</taxon>
        <taxon>Pseudomonadota</taxon>
        <taxon>Gammaproteobacteria</taxon>
        <taxon>Orbales</taxon>
        <taxon>Orbaceae</taxon>
        <taxon>Frischella</taxon>
    </lineage>
</organism>
<dbReference type="EMBL" id="JABURY010000016">
    <property type="protein sequence ID" value="MBC9131315.1"/>
    <property type="molecule type" value="Genomic_DNA"/>
</dbReference>
<feature type="compositionally biased region" description="Basic and acidic residues" evidence="1">
    <location>
        <begin position="53"/>
        <end position="74"/>
    </location>
</feature>
<keyword evidence="2" id="KW-0472">Membrane</keyword>
<dbReference type="InterPro" id="IPR016024">
    <property type="entry name" value="ARM-type_fold"/>
</dbReference>
<feature type="transmembrane region" description="Helical" evidence="2">
    <location>
        <begin position="296"/>
        <end position="317"/>
    </location>
</feature>
<keyword evidence="4" id="KW-1185">Reference proteome</keyword>
<gene>
    <name evidence="3" type="ORF">FcAc13_08330</name>
</gene>